<dbReference type="PANTHER" id="PTHR43133">
    <property type="entry name" value="RNA POLYMERASE ECF-TYPE SIGMA FACTO"/>
    <property type="match status" value="1"/>
</dbReference>
<proteinExistence type="inferred from homology"/>
<gene>
    <name evidence="6" type="ORF">N5I32_06495</name>
</gene>
<keyword evidence="4" id="KW-0804">Transcription</keyword>
<dbReference type="InterPro" id="IPR007627">
    <property type="entry name" value="RNA_pol_sigma70_r2"/>
</dbReference>
<dbReference type="Gene3D" id="1.10.1740.10">
    <property type="match status" value="1"/>
</dbReference>
<reference evidence="7" key="1">
    <citation type="submission" date="2023-07" db="EMBL/GenBank/DDBJ databases">
        <title>Defluviimonas sediminis sp. nov., isolated from mangrove sediment.</title>
        <authorList>
            <person name="Liu L."/>
            <person name="Li J."/>
            <person name="Huang Y."/>
            <person name="Pan J."/>
            <person name="Li M."/>
        </authorList>
    </citation>
    <scope>NUCLEOTIDE SEQUENCE [LARGE SCALE GENOMIC DNA]</scope>
    <source>
        <strain evidence="7">FT324</strain>
    </source>
</reference>
<accession>A0ABT2NJQ8</accession>
<dbReference type="InterPro" id="IPR036388">
    <property type="entry name" value="WH-like_DNA-bd_sf"/>
</dbReference>
<evidence type="ECO:0000256" key="3">
    <source>
        <dbReference type="ARBA" id="ARBA00023082"/>
    </source>
</evidence>
<dbReference type="InterPro" id="IPR039425">
    <property type="entry name" value="RNA_pol_sigma-70-like"/>
</dbReference>
<dbReference type="Proteomes" id="UP001205601">
    <property type="component" value="Unassembled WGS sequence"/>
</dbReference>
<organism evidence="6 7">
    <name type="scientific">Albidovulum sediminis</name>
    <dbReference type="NCBI Taxonomy" id="3066345"/>
    <lineage>
        <taxon>Bacteria</taxon>
        <taxon>Pseudomonadati</taxon>
        <taxon>Pseudomonadota</taxon>
        <taxon>Alphaproteobacteria</taxon>
        <taxon>Rhodobacterales</taxon>
        <taxon>Paracoccaceae</taxon>
        <taxon>Albidovulum</taxon>
    </lineage>
</organism>
<evidence type="ECO:0000313" key="7">
    <source>
        <dbReference type="Proteomes" id="UP001205601"/>
    </source>
</evidence>
<evidence type="ECO:0000256" key="2">
    <source>
        <dbReference type="ARBA" id="ARBA00023015"/>
    </source>
</evidence>
<comment type="caution">
    <text evidence="6">The sequence shown here is derived from an EMBL/GenBank/DDBJ whole genome shotgun (WGS) entry which is preliminary data.</text>
</comment>
<name>A0ABT2NJQ8_9RHOB</name>
<dbReference type="PANTHER" id="PTHR43133:SF25">
    <property type="entry name" value="RNA POLYMERASE SIGMA FACTOR RFAY-RELATED"/>
    <property type="match status" value="1"/>
</dbReference>
<dbReference type="SUPFAM" id="SSF88659">
    <property type="entry name" value="Sigma3 and sigma4 domains of RNA polymerase sigma factors"/>
    <property type="match status" value="1"/>
</dbReference>
<dbReference type="Pfam" id="PF04542">
    <property type="entry name" value="Sigma70_r2"/>
    <property type="match status" value="1"/>
</dbReference>
<sequence length="161" mass="17278">MPQDHDITAALPALGRLARSLTRDPARAEDLVQETALRVLARLAAGAEVADLAPYLKETLRNLARRPERPTLPLAEAPEPSVLPDAMLRLTLAEVSAALDGLPDDDSRLLRRLAAGEPIEAIARAESIPAGTVMSRAARTRALLRRRCGLDRGDIAALARS</sequence>
<dbReference type="InterPro" id="IPR013325">
    <property type="entry name" value="RNA_pol_sigma_r2"/>
</dbReference>
<dbReference type="InterPro" id="IPR013324">
    <property type="entry name" value="RNA_pol_sigma_r3/r4-like"/>
</dbReference>
<keyword evidence="2" id="KW-0805">Transcription regulation</keyword>
<evidence type="ECO:0000256" key="4">
    <source>
        <dbReference type="ARBA" id="ARBA00023163"/>
    </source>
</evidence>
<evidence type="ECO:0000313" key="6">
    <source>
        <dbReference type="EMBL" id="MCT8329156.1"/>
    </source>
</evidence>
<dbReference type="EMBL" id="JAOCQF010000001">
    <property type="protein sequence ID" value="MCT8329156.1"/>
    <property type="molecule type" value="Genomic_DNA"/>
</dbReference>
<comment type="similarity">
    <text evidence="1">Belongs to the sigma-70 factor family. ECF subfamily.</text>
</comment>
<dbReference type="RefSeq" id="WP_261494575.1">
    <property type="nucleotide sequence ID" value="NZ_JAOCQF010000001.1"/>
</dbReference>
<keyword evidence="7" id="KW-1185">Reference proteome</keyword>
<evidence type="ECO:0000259" key="5">
    <source>
        <dbReference type="Pfam" id="PF04542"/>
    </source>
</evidence>
<protein>
    <recommendedName>
        <fullName evidence="5">RNA polymerase sigma-70 region 2 domain-containing protein</fullName>
    </recommendedName>
</protein>
<dbReference type="Gene3D" id="1.10.10.10">
    <property type="entry name" value="Winged helix-like DNA-binding domain superfamily/Winged helix DNA-binding domain"/>
    <property type="match status" value="1"/>
</dbReference>
<keyword evidence="3" id="KW-0731">Sigma factor</keyword>
<dbReference type="SUPFAM" id="SSF88946">
    <property type="entry name" value="Sigma2 domain of RNA polymerase sigma factors"/>
    <property type="match status" value="1"/>
</dbReference>
<feature type="domain" description="RNA polymerase sigma-70 region 2" evidence="5">
    <location>
        <begin position="9"/>
        <end position="65"/>
    </location>
</feature>
<evidence type="ECO:0000256" key="1">
    <source>
        <dbReference type="ARBA" id="ARBA00010641"/>
    </source>
</evidence>